<sequence>VMSREKSSKKKFYCKAKTDVTIYDFANSTKDEKKRVPTKATAWTIDDVLHDINVDFDSKFKSLAEVQKEIKTKARRSRKSKQSNVNVGCDETDVHLYNDYSIDIWHKISEYIRPEDVGVFSLICRKTYQVVCSAIFWRNLYKRHYDNSVVIPKNLQINNIKQNQGLRSKVIRSLFYFYQPFVERGLFLKDIHCVTNKLCLTMWYRQEKEMFLFCFKFKPKESKIARMKNKNSVYTNPEEGCQLLVIRTEKFRMLPPYYSGDLYLKSLNYTLSQGFTHYKITLNLANYSKHIAEPLIFDPIRNCKVIDWWCPEYYNEISK</sequence>
<keyword evidence="4" id="KW-1133">Transmembrane helix</keyword>
<comment type="similarity">
    <text evidence="2">Belongs to the TMEM183 family.</text>
</comment>
<dbReference type="GO" id="GO:0031647">
    <property type="term" value="P:regulation of protein stability"/>
    <property type="evidence" value="ECO:0007669"/>
    <property type="project" value="TreeGrafter"/>
</dbReference>
<reference evidence="7" key="1">
    <citation type="journal article" date="2014" name="Insect Biochem. Mol. Biol.">
        <title>An insight into the sialome of the frog biting fly, Corethrella appendiculata.</title>
        <authorList>
            <person name="Ribeiro J.M.C."/>
            <person name="Chagas A.C."/>
            <person name="Pham V.M."/>
            <person name="Lounibos L.P."/>
            <person name="Calvo E."/>
        </authorList>
    </citation>
    <scope>NUCLEOTIDE SEQUENCE</scope>
    <source>
        <tissue evidence="7">Salivary glands</tissue>
    </source>
</reference>
<protein>
    <recommendedName>
        <fullName evidence="6">F-box domain-containing protein</fullName>
    </recommendedName>
</protein>
<dbReference type="SUPFAM" id="SSF81383">
    <property type="entry name" value="F-box domain"/>
    <property type="match status" value="1"/>
</dbReference>
<dbReference type="PANTHER" id="PTHR20988">
    <property type="entry name" value="TRANSMEMBRANE PROTEIN 183A-RELATED"/>
    <property type="match status" value="1"/>
</dbReference>
<evidence type="ECO:0000256" key="4">
    <source>
        <dbReference type="ARBA" id="ARBA00022989"/>
    </source>
</evidence>
<dbReference type="InterPro" id="IPR026509">
    <property type="entry name" value="TMEM183"/>
</dbReference>
<proteinExistence type="evidence at transcript level"/>
<comment type="subcellular location">
    <subcellularLocation>
        <location evidence="1">Membrane</location>
        <topology evidence="1">Single-pass membrane protein</topology>
    </subcellularLocation>
</comment>
<dbReference type="InterPro" id="IPR036047">
    <property type="entry name" value="F-box-like_dom_sf"/>
</dbReference>
<dbReference type="AlphaFoldDB" id="U5ERR5"/>
<accession>U5ERR5</accession>
<dbReference type="EMBL" id="GANO01003604">
    <property type="protein sequence ID" value="JAB56267.1"/>
    <property type="molecule type" value="mRNA"/>
</dbReference>
<evidence type="ECO:0000256" key="2">
    <source>
        <dbReference type="ARBA" id="ARBA00006744"/>
    </source>
</evidence>
<evidence type="ECO:0000256" key="1">
    <source>
        <dbReference type="ARBA" id="ARBA00004167"/>
    </source>
</evidence>
<feature type="non-terminal residue" evidence="7">
    <location>
        <position position="1"/>
    </location>
</feature>
<keyword evidence="5" id="KW-0472">Membrane</keyword>
<dbReference type="GO" id="GO:0019005">
    <property type="term" value="C:SCF ubiquitin ligase complex"/>
    <property type="evidence" value="ECO:0007669"/>
    <property type="project" value="TreeGrafter"/>
</dbReference>
<feature type="domain" description="F-box" evidence="6">
    <location>
        <begin position="102"/>
        <end position="138"/>
    </location>
</feature>
<keyword evidence="3" id="KW-0812">Transmembrane</keyword>
<evidence type="ECO:0000256" key="5">
    <source>
        <dbReference type="ARBA" id="ARBA00023136"/>
    </source>
</evidence>
<evidence type="ECO:0000256" key="3">
    <source>
        <dbReference type="ARBA" id="ARBA00022692"/>
    </source>
</evidence>
<organism evidence="7">
    <name type="scientific">Corethrella appendiculata</name>
    <dbReference type="NCBI Taxonomy" id="1370023"/>
    <lineage>
        <taxon>Eukaryota</taxon>
        <taxon>Metazoa</taxon>
        <taxon>Ecdysozoa</taxon>
        <taxon>Arthropoda</taxon>
        <taxon>Hexapoda</taxon>
        <taxon>Insecta</taxon>
        <taxon>Pterygota</taxon>
        <taxon>Neoptera</taxon>
        <taxon>Endopterygota</taxon>
        <taxon>Diptera</taxon>
        <taxon>Nematocera</taxon>
        <taxon>Culicoidea</taxon>
        <taxon>Chaoboridae</taxon>
        <taxon>Corethrella</taxon>
    </lineage>
</organism>
<evidence type="ECO:0000259" key="6">
    <source>
        <dbReference type="Pfam" id="PF00646"/>
    </source>
</evidence>
<dbReference type="Pfam" id="PF00646">
    <property type="entry name" value="F-box"/>
    <property type="match status" value="1"/>
</dbReference>
<dbReference type="InterPro" id="IPR001810">
    <property type="entry name" value="F-box_dom"/>
</dbReference>
<name>U5ERR5_9DIPT</name>
<dbReference type="GO" id="GO:0016020">
    <property type="term" value="C:membrane"/>
    <property type="evidence" value="ECO:0007669"/>
    <property type="project" value="UniProtKB-SubCell"/>
</dbReference>
<evidence type="ECO:0000313" key="7">
    <source>
        <dbReference type="EMBL" id="JAB56267.1"/>
    </source>
</evidence>
<dbReference type="PANTHER" id="PTHR20988:SF2">
    <property type="entry name" value="TRANSMEMBRANE PROTEIN 183A-RELATED"/>
    <property type="match status" value="1"/>
</dbReference>